<accession>R9GUY9</accession>
<dbReference type="GO" id="GO:0005975">
    <property type="term" value="P:carbohydrate metabolic process"/>
    <property type="evidence" value="ECO:0007669"/>
    <property type="project" value="InterPro"/>
</dbReference>
<evidence type="ECO:0000256" key="3">
    <source>
        <dbReference type="ARBA" id="ARBA00022777"/>
    </source>
</evidence>
<keyword evidence="3 6" id="KW-0418">Kinase</keyword>
<organism evidence="6 7">
    <name type="scientific">Arcticibacter svalbardensis MN12-7</name>
    <dbReference type="NCBI Taxonomy" id="1150600"/>
    <lineage>
        <taxon>Bacteria</taxon>
        <taxon>Pseudomonadati</taxon>
        <taxon>Bacteroidota</taxon>
        <taxon>Sphingobacteriia</taxon>
        <taxon>Sphingobacteriales</taxon>
        <taxon>Sphingobacteriaceae</taxon>
        <taxon>Arcticibacter</taxon>
    </lineage>
</organism>
<feature type="domain" description="Carbohydrate kinase FGGY N-terminal" evidence="4">
    <location>
        <begin position="4"/>
        <end position="245"/>
    </location>
</feature>
<evidence type="ECO:0000313" key="6">
    <source>
        <dbReference type="EMBL" id="EOR95508.1"/>
    </source>
</evidence>
<dbReference type="PROSITE" id="PS00933">
    <property type="entry name" value="FGGY_KINASES_1"/>
    <property type="match status" value="1"/>
</dbReference>
<dbReference type="Proteomes" id="UP000014174">
    <property type="component" value="Unassembled WGS sequence"/>
</dbReference>
<dbReference type="CDD" id="cd07770">
    <property type="entry name" value="ASKHA_NBD_FGGY_GntK"/>
    <property type="match status" value="1"/>
</dbReference>
<keyword evidence="2 6" id="KW-0808">Transferase</keyword>
<sequence length="497" mass="55064">MLEYIIGIDIGTGSTKCVAMDLKGAVIGTSQQHYTISHPEHGYSEQDPELIWQAFVKCFKDLLTRLKEDPLTISLSTAMHSVIPTDENGMALSNMITWADIRSESIATNLKNSAEGETFYRLTGTPIHPMSPLCKLIWLRENKAALFNNTSRFISIKEYIWYKLFHEFQIDYSIASATGLFDIKKLKWNEEVCSYAGIDRQKLSTPVNTSYSRKDLSPHITTLLGLKTNVPFVIGASDGCCANLGSFTTKPGTAALTIGTSGAVRITGTDPVYNYSAMIFNYLLDEQTFVSGGAVNNGGNAVNWLLENFLNKSPVSPQDYVNLFNTIETVPAGSKGLLFLPYLYGERAPIWNAKSSGAFLNIRPEHDQSHFSRAVLEGICYALNDVLKTLEQSSPPIERINVSGGFISSPTWLQMLADITGKNLYVLQLEDASAIGAIYMALKALFPDVAYSTPDQNNTLIIKPNIQNHELYAKSFIIYKKVVQNMKESMDLFTSLT</sequence>
<evidence type="ECO:0000259" key="5">
    <source>
        <dbReference type="Pfam" id="PF02782"/>
    </source>
</evidence>
<feature type="domain" description="Carbohydrate kinase FGGY C-terminal" evidence="5">
    <location>
        <begin position="254"/>
        <end position="444"/>
    </location>
</feature>
<dbReference type="Gene3D" id="3.30.420.40">
    <property type="match status" value="2"/>
</dbReference>
<dbReference type="PATRIC" id="fig|1150600.3.peg.1304"/>
<dbReference type="GO" id="GO:0046316">
    <property type="term" value="F:gluconokinase activity"/>
    <property type="evidence" value="ECO:0007669"/>
    <property type="project" value="UniProtKB-EC"/>
</dbReference>
<dbReference type="InterPro" id="IPR050406">
    <property type="entry name" value="FGGY_Carb_Kinase"/>
</dbReference>
<proteinExistence type="inferred from homology"/>
<dbReference type="Pfam" id="PF02782">
    <property type="entry name" value="FGGY_C"/>
    <property type="match status" value="1"/>
</dbReference>
<dbReference type="InterPro" id="IPR018485">
    <property type="entry name" value="FGGY_C"/>
</dbReference>
<reference evidence="6 7" key="1">
    <citation type="journal article" date="2013" name="Genome Announc.">
        <title>Draft Genome Sequence of Arcticibacter svalbardensis Strain MN12-7T, a Member of the Family Sphingobacteriaceae Isolated from an Arctic Soil Sample.</title>
        <authorList>
            <person name="Shivaji S."/>
            <person name="Ara S."/>
            <person name="Prasad S."/>
            <person name="Manasa B.P."/>
            <person name="Begum Z."/>
            <person name="Singh A."/>
            <person name="Kumar Pinnaka A."/>
        </authorList>
    </citation>
    <scope>NUCLEOTIDE SEQUENCE [LARGE SCALE GENOMIC DNA]</scope>
    <source>
        <strain evidence="6 7">MN12-7</strain>
    </source>
</reference>
<evidence type="ECO:0000256" key="1">
    <source>
        <dbReference type="ARBA" id="ARBA00009156"/>
    </source>
</evidence>
<evidence type="ECO:0000313" key="7">
    <source>
        <dbReference type="Proteomes" id="UP000014174"/>
    </source>
</evidence>
<dbReference type="STRING" id="1150600.ADIARSV_1327"/>
<gene>
    <name evidence="6" type="ORF">ADIARSV_1327</name>
</gene>
<dbReference type="PANTHER" id="PTHR43095:SF2">
    <property type="entry name" value="GLUCONOKINASE"/>
    <property type="match status" value="1"/>
</dbReference>
<evidence type="ECO:0000256" key="2">
    <source>
        <dbReference type="ARBA" id="ARBA00022679"/>
    </source>
</evidence>
<dbReference type="AlphaFoldDB" id="R9GUY9"/>
<dbReference type="Pfam" id="PF00370">
    <property type="entry name" value="FGGY_N"/>
    <property type="match status" value="1"/>
</dbReference>
<dbReference type="PIRSF" id="PIRSF000538">
    <property type="entry name" value="GlpK"/>
    <property type="match status" value="1"/>
</dbReference>
<evidence type="ECO:0000259" key="4">
    <source>
        <dbReference type="Pfam" id="PF00370"/>
    </source>
</evidence>
<dbReference type="InterPro" id="IPR018484">
    <property type="entry name" value="FGGY_N"/>
</dbReference>
<protein>
    <submittedName>
        <fullName evidence="6">Gluconokinase</fullName>
        <ecNumber evidence="6">2.7.1.12</ecNumber>
    </submittedName>
</protein>
<comment type="caution">
    <text evidence="6">The sequence shown here is derived from an EMBL/GenBank/DDBJ whole genome shotgun (WGS) entry which is preliminary data.</text>
</comment>
<dbReference type="SUPFAM" id="SSF53067">
    <property type="entry name" value="Actin-like ATPase domain"/>
    <property type="match status" value="2"/>
</dbReference>
<dbReference type="RefSeq" id="WP_016194568.1">
    <property type="nucleotide sequence ID" value="NZ_AQPN01000049.1"/>
</dbReference>
<name>R9GUY9_9SPHI</name>
<comment type="similarity">
    <text evidence="1">Belongs to the FGGY kinase family.</text>
</comment>
<dbReference type="InterPro" id="IPR018483">
    <property type="entry name" value="Carb_kinase_FGGY_CS"/>
</dbReference>
<dbReference type="eggNOG" id="COG1070">
    <property type="taxonomic scope" value="Bacteria"/>
</dbReference>
<dbReference type="PANTHER" id="PTHR43095">
    <property type="entry name" value="SUGAR KINASE"/>
    <property type="match status" value="1"/>
</dbReference>
<keyword evidence="7" id="KW-1185">Reference proteome</keyword>
<dbReference type="InterPro" id="IPR000577">
    <property type="entry name" value="Carb_kinase_FGGY"/>
</dbReference>
<dbReference type="EC" id="2.7.1.12" evidence="6"/>
<dbReference type="EMBL" id="AQPN01000049">
    <property type="protein sequence ID" value="EOR95508.1"/>
    <property type="molecule type" value="Genomic_DNA"/>
</dbReference>
<dbReference type="InterPro" id="IPR043129">
    <property type="entry name" value="ATPase_NBD"/>
</dbReference>